<keyword evidence="4" id="KW-0862">Zinc</keyword>
<dbReference type="GO" id="GO:0016757">
    <property type="term" value="F:glycosyltransferase activity"/>
    <property type="evidence" value="ECO:0007669"/>
    <property type="project" value="UniProtKB-KW"/>
</dbReference>
<evidence type="ECO:0000256" key="2">
    <source>
        <dbReference type="ARBA" id="ARBA00022679"/>
    </source>
</evidence>
<dbReference type="Gene3D" id="3.20.20.105">
    <property type="entry name" value="Queuine tRNA-ribosyltransferase-like"/>
    <property type="match status" value="1"/>
</dbReference>
<proteinExistence type="inferred from homology"/>
<keyword evidence="4" id="KW-0479">Metal-binding</keyword>
<feature type="region of interest" description="RNA binding; important for wobble base 34 recognition" evidence="4">
    <location>
        <begin position="270"/>
        <end position="274"/>
    </location>
</feature>
<reference evidence="6 7" key="1">
    <citation type="submission" date="2022-09" db="EMBL/GenBank/DDBJ databases">
        <authorList>
            <person name="Kop L."/>
        </authorList>
    </citation>
    <scope>NUCLEOTIDE SEQUENCE [LARGE SCALE GENOMIC DNA]</scope>
    <source>
        <strain evidence="6 7">347</strain>
    </source>
</reference>
<feature type="active site" description="Proton acceptor" evidence="4">
    <location>
        <position position="92"/>
    </location>
</feature>
<feature type="binding site" evidence="4">
    <location>
        <begin position="92"/>
        <end position="96"/>
    </location>
    <ligand>
        <name>substrate</name>
    </ligand>
</feature>
<feature type="binding site" evidence="4">
    <location>
        <position position="334"/>
    </location>
    <ligand>
        <name>Zn(2+)</name>
        <dbReference type="ChEBI" id="CHEBI:29105"/>
    </ligand>
</feature>
<keyword evidence="1 4" id="KW-0328">Glycosyltransferase</keyword>
<feature type="region of interest" description="RNA binding" evidence="4">
    <location>
        <begin position="246"/>
        <end position="252"/>
    </location>
</feature>
<keyword evidence="4" id="KW-0671">Queuosine biosynthesis</keyword>
<dbReference type="EC" id="2.4.2.29" evidence="4"/>
<feature type="binding site" evidence="4">
    <location>
        <position position="146"/>
    </location>
    <ligand>
        <name>substrate</name>
    </ligand>
</feature>
<evidence type="ECO:0000256" key="1">
    <source>
        <dbReference type="ARBA" id="ARBA00022676"/>
    </source>
</evidence>
<protein>
    <recommendedName>
        <fullName evidence="4">Queuine tRNA-ribosyltransferase</fullName>
        <ecNumber evidence="4">2.4.2.29</ecNumber>
    </recommendedName>
    <alternativeName>
        <fullName evidence="4">Guanine insertion enzyme</fullName>
    </alternativeName>
    <alternativeName>
        <fullName evidence="4">tRNA-guanine transglycosylase</fullName>
    </alternativeName>
</protein>
<feature type="binding site" evidence="4">
    <location>
        <position position="308"/>
    </location>
    <ligand>
        <name>Zn(2+)</name>
        <dbReference type="ChEBI" id="CHEBI:29105"/>
    </ligand>
</feature>
<feature type="binding site" evidence="4">
    <location>
        <position position="303"/>
    </location>
    <ligand>
        <name>Zn(2+)</name>
        <dbReference type="ChEBI" id="CHEBI:29105"/>
    </ligand>
</feature>
<evidence type="ECO:0000313" key="7">
    <source>
        <dbReference type="Proteomes" id="UP001157733"/>
    </source>
</evidence>
<evidence type="ECO:0000256" key="3">
    <source>
        <dbReference type="ARBA" id="ARBA00022694"/>
    </source>
</evidence>
<sequence>MFEFEIQKQHTASRARLGAVTTVHGTIHTPAFMPVGTQATVKALSPEDLKDCGAEIILGNTYHLYLRPGHKLIEQLGGLHRFMNWDRPILTDSGGYQVFSLNDLAKVTEDGVTFRSHLDGSLHLLSPELAVEIQQALGADIIMAFDEPTPPDASETQTLKSLELSTRWAARCRQAHTRAGQTLFGIVQGGMFKSLRTESARQTIDLGFKGYAIGGLSVGEEKGVMLELAEHTAPLLPEEAPRYLMGVGTPDDLIDCVKMGIDMFDCVLPTRNARNGTLYTSRGKVNIRNARHRSSDLPLDPECACYTCTHYSRAYLRHLYVADEIFAMRLNSLHNIAFFQTWMSGIRRAIADGRPLDWRFPESEDSGNNGS</sequence>
<dbReference type="SUPFAM" id="SSF51713">
    <property type="entry name" value="tRNA-guanine transglycosylase"/>
    <property type="match status" value="1"/>
</dbReference>
<dbReference type="InterPro" id="IPR050076">
    <property type="entry name" value="ArchSynthase1/Queuine_TRR"/>
</dbReference>
<feature type="binding site" evidence="4">
    <location>
        <position position="305"/>
    </location>
    <ligand>
        <name>Zn(2+)</name>
        <dbReference type="ChEBI" id="CHEBI:29105"/>
    </ligand>
</feature>
<evidence type="ECO:0000313" key="6">
    <source>
        <dbReference type="EMBL" id="CAI2717848.1"/>
    </source>
</evidence>
<comment type="function">
    <text evidence="4">Catalyzes the base-exchange of a guanine (G) residue with the queuine precursor 7-aminomethyl-7-deazaguanine (PreQ1) at position 34 (anticodon wobble position) in tRNAs with GU(N) anticodons (tRNA-Asp, -Asn, -His and -Tyr). Catalysis occurs through a double-displacement mechanism. The nucleophile active site attacks the C1' of nucleotide 34 to detach the guanine base from the RNA, forming a covalent enzyme-RNA intermediate. The proton acceptor active site deprotonates the incoming PreQ1, allowing a nucleophilic attack on the C1' of the ribose to form the product. After dissociation, two additional enzymatic reactions on the tRNA convert PreQ1 to queuine (Q), resulting in the hypermodified nucleoside queuosine (7-(((4,5-cis-dihydroxy-2-cyclopenten-1-yl)amino)methyl)-7-deazaguanosine).</text>
</comment>
<feature type="binding site" evidence="4">
    <location>
        <position position="188"/>
    </location>
    <ligand>
        <name>substrate</name>
    </ligand>
</feature>
<dbReference type="Proteomes" id="UP001157733">
    <property type="component" value="Chromosome"/>
</dbReference>
<comment type="cofactor">
    <cofactor evidence="4">
        <name>Zn(2+)</name>
        <dbReference type="ChEBI" id="CHEBI:29105"/>
    </cofactor>
    <text evidence="4">Binds 1 zinc ion per subunit.</text>
</comment>
<dbReference type="NCBIfam" id="TIGR00449">
    <property type="entry name" value="tgt_general"/>
    <property type="match status" value="1"/>
</dbReference>
<feature type="binding site" evidence="4">
    <location>
        <position position="215"/>
    </location>
    <ligand>
        <name>substrate</name>
    </ligand>
</feature>
<dbReference type="InterPro" id="IPR036511">
    <property type="entry name" value="TGT-like_sf"/>
</dbReference>
<evidence type="ECO:0000259" key="5">
    <source>
        <dbReference type="Pfam" id="PF01702"/>
    </source>
</evidence>
<gene>
    <name evidence="4 6" type="primary">tgt</name>
    <name evidence="6" type="ORF">NSPWAT_0989</name>
</gene>
<dbReference type="HAMAP" id="MF_00168">
    <property type="entry name" value="Q_tRNA_Tgt"/>
    <property type="match status" value="1"/>
</dbReference>
<evidence type="ECO:0000256" key="4">
    <source>
        <dbReference type="HAMAP-Rule" id="MF_00168"/>
    </source>
</evidence>
<accession>A0ABN8W090</accession>
<comment type="subunit">
    <text evidence="4">Homodimer. Within each dimer, one monomer is responsible for RNA recognition and catalysis, while the other monomer binds to the replacement base PreQ1.</text>
</comment>
<organism evidence="6 7">
    <name type="scientific">Nitrospina watsonii</name>
    <dbReference type="NCBI Taxonomy" id="1323948"/>
    <lineage>
        <taxon>Bacteria</taxon>
        <taxon>Pseudomonadati</taxon>
        <taxon>Nitrospinota/Tectimicrobiota group</taxon>
        <taxon>Nitrospinota</taxon>
        <taxon>Nitrospinia</taxon>
        <taxon>Nitrospinales</taxon>
        <taxon>Nitrospinaceae</taxon>
        <taxon>Nitrospina</taxon>
    </lineage>
</organism>
<feature type="domain" description="tRNA-guanine(15) transglycosylase-like" evidence="5">
    <location>
        <begin position="14"/>
        <end position="356"/>
    </location>
</feature>
<comment type="catalytic activity">
    <reaction evidence="4">
        <text>7-aminomethyl-7-carbaguanine + guanosine(34) in tRNA = 7-aminomethyl-7-carbaguanosine(34) in tRNA + guanine</text>
        <dbReference type="Rhea" id="RHEA:24104"/>
        <dbReference type="Rhea" id="RHEA-COMP:10341"/>
        <dbReference type="Rhea" id="RHEA-COMP:10342"/>
        <dbReference type="ChEBI" id="CHEBI:16235"/>
        <dbReference type="ChEBI" id="CHEBI:58703"/>
        <dbReference type="ChEBI" id="CHEBI:74269"/>
        <dbReference type="ChEBI" id="CHEBI:82833"/>
        <dbReference type="EC" id="2.4.2.29"/>
    </reaction>
</comment>
<dbReference type="PANTHER" id="PTHR46499">
    <property type="entry name" value="QUEUINE TRNA-RIBOSYLTRANSFERASE"/>
    <property type="match status" value="1"/>
</dbReference>
<feature type="active site" description="Nucleophile" evidence="4">
    <location>
        <position position="265"/>
    </location>
</feature>
<dbReference type="RefSeq" id="WP_282010765.1">
    <property type="nucleotide sequence ID" value="NZ_OX336137.1"/>
</dbReference>
<name>A0ABN8W090_9BACT</name>
<dbReference type="NCBIfam" id="TIGR00430">
    <property type="entry name" value="Q_tRNA_tgt"/>
    <property type="match status" value="1"/>
</dbReference>
<dbReference type="Pfam" id="PF01702">
    <property type="entry name" value="TGT"/>
    <property type="match status" value="1"/>
</dbReference>
<keyword evidence="2 4" id="KW-0808">Transferase</keyword>
<comment type="similarity">
    <text evidence="4">Belongs to the queuine tRNA-ribosyltransferase family.</text>
</comment>
<dbReference type="InterPro" id="IPR004803">
    <property type="entry name" value="TGT"/>
</dbReference>
<dbReference type="PANTHER" id="PTHR46499:SF1">
    <property type="entry name" value="QUEUINE TRNA-RIBOSYLTRANSFERASE"/>
    <property type="match status" value="1"/>
</dbReference>
<keyword evidence="3 4" id="KW-0819">tRNA processing</keyword>
<dbReference type="EMBL" id="OX336137">
    <property type="protein sequence ID" value="CAI2717848.1"/>
    <property type="molecule type" value="Genomic_DNA"/>
</dbReference>
<comment type="pathway">
    <text evidence="4">tRNA modification; tRNA-queuosine biosynthesis.</text>
</comment>
<keyword evidence="7" id="KW-1185">Reference proteome</keyword>
<dbReference type="InterPro" id="IPR002616">
    <property type="entry name" value="tRNA_ribo_trans-like"/>
</dbReference>